<dbReference type="PATRIC" id="fig|43658.5.peg.3459"/>
<feature type="coiled-coil region" evidence="1">
    <location>
        <begin position="135"/>
        <end position="162"/>
    </location>
</feature>
<dbReference type="AlphaFoldDB" id="A0A0F4QIG4"/>
<evidence type="ECO:0000313" key="3">
    <source>
        <dbReference type="Proteomes" id="UP000033452"/>
    </source>
</evidence>
<name>A0A0F4QIG4_9GAMM</name>
<evidence type="ECO:0000313" key="2">
    <source>
        <dbReference type="EMBL" id="KJZ07065.1"/>
    </source>
</evidence>
<keyword evidence="3" id="KW-1185">Reference proteome</keyword>
<dbReference type="PROSITE" id="PS51257">
    <property type="entry name" value="PROKAR_LIPOPROTEIN"/>
    <property type="match status" value="1"/>
</dbReference>
<evidence type="ECO:0000256" key="1">
    <source>
        <dbReference type="SAM" id="Coils"/>
    </source>
</evidence>
<protein>
    <recommendedName>
        <fullName evidence="4">Lipoprotein</fullName>
    </recommendedName>
</protein>
<proteinExistence type="predicted"/>
<organism evidence="2 3">
    <name type="scientific">Pseudoalteromonas rubra</name>
    <dbReference type="NCBI Taxonomy" id="43658"/>
    <lineage>
        <taxon>Bacteria</taxon>
        <taxon>Pseudomonadati</taxon>
        <taxon>Pseudomonadota</taxon>
        <taxon>Gammaproteobacteria</taxon>
        <taxon>Alteromonadales</taxon>
        <taxon>Pseudoalteromonadaceae</taxon>
        <taxon>Pseudoalteromonas</taxon>
    </lineage>
</organism>
<accession>A0A0F4QIG4</accession>
<dbReference type="Proteomes" id="UP000033452">
    <property type="component" value="Unassembled WGS sequence"/>
</dbReference>
<gene>
    <name evidence="2" type="ORF">TW77_16390</name>
</gene>
<comment type="caution">
    <text evidence="2">The sequence shown here is derived from an EMBL/GenBank/DDBJ whole genome shotgun (WGS) entry which is preliminary data.</text>
</comment>
<dbReference type="EMBL" id="JXYA01000041">
    <property type="protein sequence ID" value="KJZ07065.1"/>
    <property type="molecule type" value="Genomic_DNA"/>
</dbReference>
<sequence length="363" mass="41974">MAPCFKKIFPHSMVVVLVAGCSAMYKDQQRVDRIHHESISYTQSMIRVELAPMYRNKKNIYPGSGYGLYLGDELLMTANENREFLLSDKKLRWRLYEIYKDKGKLCFEIRRGKPKYDLSMYSEYNCFINTELEKKFSVDMAIEELEQKIRRLEAEIKSEAVLRNSNFNSRTQTCDKPYIKPISNLCGRPQKELDRLYIDCFRPLGSKACRYLAEENIERKNLSAEEKRRKKLASAIFCKTVVGGKITGAEIADELGDELTSSDNIFVQGAGYLLEFGSAIATTASVSSCLSRFDMHCDTLVNQRKLQNYQQCSTGLVMFDKKKDELKTLEKQVNSLRYSRSRIVRNRSPKKSSRLILAFNNRF</sequence>
<dbReference type="RefSeq" id="WP_046006063.1">
    <property type="nucleotide sequence ID" value="NZ_JXYA01000041.1"/>
</dbReference>
<keyword evidence="1" id="KW-0175">Coiled coil</keyword>
<reference evidence="2 3" key="1">
    <citation type="journal article" date="2015" name="BMC Genomics">
        <title>Genome mining reveals unlocked bioactive potential of marine Gram-negative bacteria.</title>
        <authorList>
            <person name="Machado H."/>
            <person name="Sonnenschein E.C."/>
            <person name="Melchiorsen J."/>
            <person name="Gram L."/>
        </authorList>
    </citation>
    <scope>NUCLEOTIDE SEQUENCE [LARGE SCALE GENOMIC DNA]</scope>
    <source>
        <strain evidence="2 3">S2471</strain>
    </source>
</reference>
<evidence type="ECO:0008006" key="4">
    <source>
        <dbReference type="Google" id="ProtNLM"/>
    </source>
</evidence>
<dbReference type="OrthoDB" id="6309848at2"/>